<evidence type="ECO:0000256" key="1">
    <source>
        <dbReference type="SAM" id="MobiDB-lite"/>
    </source>
</evidence>
<reference evidence="2 3" key="1">
    <citation type="journal article" date="2015" name="Proc. Natl. Acad. Sci. U.S.A.">
        <title>The resurrection genome of Boea hygrometrica: A blueprint for survival of dehydration.</title>
        <authorList>
            <person name="Xiao L."/>
            <person name="Yang G."/>
            <person name="Zhang L."/>
            <person name="Yang X."/>
            <person name="Zhao S."/>
            <person name="Ji Z."/>
            <person name="Zhou Q."/>
            <person name="Hu M."/>
            <person name="Wang Y."/>
            <person name="Chen M."/>
            <person name="Xu Y."/>
            <person name="Jin H."/>
            <person name="Xiao X."/>
            <person name="Hu G."/>
            <person name="Bao F."/>
            <person name="Hu Y."/>
            <person name="Wan P."/>
            <person name="Li L."/>
            <person name="Deng X."/>
            <person name="Kuang T."/>
            <person name="Xiang C."/>
            <person name="Zhu J.K."/>
            <person name="Oliver M.J."/>
            <person name="He Y."/>
        </authorList>
    </citation>
    <scope>NUCLEOTIDE SEQUENCE [LARGE SCALE GENOMIC DNA]</scope>
    <source>
        <strain evidence="3">cv. XS01</strain>
    </source>
</reference>
<keyword evidence="3" id="KW-1185">Reference proteome</keyword>
<accession>A0A2Z6ZWX7</accession>
<organism evidence="2 3">
    <name type="scientific">Dorcoceras hygrometricum</name>
    <dbReference type="NCBI Taxonomy" id="472368"/>
    <lineage>
        <taxon>Eukaryota</taxon>
        <taxon>Viridiplantae</taxon>
        <taxon>Streptophyta</taxon>
        <taxon>Embryophyta</taxon>
        <taxon>Tracheophyta</taxon>
        <taxon>Spermatophyta</taxon>
        <taxon>Magnoliopsida</taxon>
        <taxon>eudicotyledons</taxon>
        <taxon>Gunneridae</taxon>
        <taxon>Pentapetalae</taxon>
        <taxon>asterids</taxon>
        <taxon>lamiids</taxon>
        <taxon>Lamiales</taxon>
        <taxon>Gesneriaceae</taxon>
        <taxon>Didymocarpoideae</taxon>
        <taxon>Trichosporeae</taxon>
        <taxon>Loxocarpinae</taxon>
        <taxon>Dorcoceras</taxon>
    </lineage>
</organism>
<dbReference type="AlphaFoldDB" id="A0A2Z6ZWX7"/>
<feature type="region of interest" description="Disordered" evidence="1">
    <location>
        <begin position="18"/>
        <end position="60"/>
    </location>
</feature>
<gene>
    <name evidence="2" type="ORF">F511_45159</name>
</gene>
<protein>
    <submittedName>
        <fullName evidence="2">Uncharacterized protein</fullName>
    </submittedName>
</protein>
<evidence type="ECO:0000313" key="3">
    <source>
        <dbReference type="Proteomes" id="UP000250235"/>
    </source>
</evidence>
<dbReference type="EMBL" id="KV029664">
    <property type="protein sequence ID" value="KZV13679.1"/>
    <property type="molecule type" value="Genomic_DNA"/>
</dbReference>
<evidence type="ECO:0000313" key="2">
    <source>
        <dbReference type="EMBL" id="KZV13679.1"/>
    </source>
</evidence>
<proteinExistence type="predicted"/>
<name>A0A2Z6ZWX7_9LAMI</name>
<dbReference type="Proteomes" id="UP000250235">
    <property type="component" value="Unassembled WGS sequence"/>
</dbReference>
<sequence length="99" mass="10453">MHVAASIDHPRLPAFALYAPDTMAGAPPAGPPPGPDGPNQTSLGPNHGPHGGESASYRRCRREIGTQPALDHQASPMDDKFRPFELWGGGVRLLHQKGG</sequence>